<dbReference type="AlphaFoldDB" id="A4N3G0"/>
<keyword evidence="4 8" id="KW-0812">Transmembrane</keyword>
<evidence type="ECO:0000313" key="9">
    <source>
        <dbReference type="EMBL" id="EDJ91243.1"/>
    </source>
</evidence>
<sequence length="121" mass="14622">MQTRFILQWFTILSFFVIAFVLELAPWPVGFQMLKPAWLVLVLLYWVLAIPNKVSIGWSFFTRINLGFNIRLYIRRSRSRTFYEYVYHCQKLFNSAKFITLVPKFIGCTFRLHYKITYFLS</sequence>
<keyword evidence="6 8" id="KW-1133">Transmembrane helix</keyword>
<evidence type="ECO:0000256" key="2">
    <source>
        <dbReference type="ARBA" id="ARBA00007776"/>
    </source>
</evidence>
<dbReference type="GO" id="GO:0005886">
    <property type="term" value="C:plasma membrane"/>
    <property type="evidence" value="ECO:0007669"/>
    <property type="project" value="UniProtKB-SubCell"/>
</dbReference>
<gene>
    <name evidence="9" type="ORF">CGSHi22421_01954</name>
</gene>
<evidence type="ECO:0000256" key="4">
    <source>
        <dbReference type="ARBA" id="ARBA00022692"/>
    </source>
</evidence>
<evidence type="ECO:0000256" key="5">
    <source>
        <dbReference type="ARBA" id="ARBA00022960"/>
    </source>
</evidence>
<dbReference type="Pfam" id="PF04093">
    <property type="entry name" value="MreD"/>
    <property type="match status" value="1"/>
</dbReference>
<name>A4N3G0_HAEIF</name>
<accession>A4N3G0</accession>
<evidence type="ECO:0000256" key="3">
    <source>
        <dbReference type="ARBA" id="ARBA00022475"/>
    </source>
</evidence>
<evidence type="ECO:0000313" key="10">
    <source>
        <dbReference type="Proteomes" id="UP000003798"/>
    </source>
</evidence>
<feature type="transmembrane region" description="Helical" evidence="8">
    <location>
        <begin position="33"/>
        <end position="50"/>
    </location>
</feature>
<dbReference type="InterPro" id="IPR007227">
    <property type="entry name" value="Cell_shape_determining_MreD"/>
</dbReference>
<evidence type="ECO:0000256" key="8">
    <source>
        <dbReference type="SAM" id="Phobius"/>
    </source>
</evidence>
<proteinExistence type="inferred from homology"/>
<keyword evidence="3" id="KW-1003">Cell membrane</keyword>
<dbReference type="InterPro" id="IPR026034">
    <property type="entry name" value="MreD_proteobac"/>
</dbReference>
<dbReference type="PANTHER" id="PTHR37484">
    <property type="entry name" value="ROD SHAPE-DETERMINING PROTEIN MRED"/>
    <property type="match status" value="1"/>
</dbReference>
<keyword evidence="7 8" id="KW-0472">Membrane</keyword>
<comment type="subcellular location">
    <subcellularLocation>
        <location evidence="1">Cell membrane</location>
        <topology evidence="1">Multi-pass membrane protein</topology>
    </subcellularLocation>
</comment>
<evidence type="ECO:0000256" key="7">
    <source>
        <dbReference type="ARBA" id="ARBA00023136"/>
    </source>
</evidence>
<feature type="transmembrane region" description="Helical" evidence="8">
    <location>
        <begin position="6"/>
        <end position="26"/>
    </location>
</feature>
<dbReference type="PANTHER" id="PTHR37484:SF1">
    <property type="entry name" value="ROD SHAPE-DETERMINING PROTEIN MRED"/>
    <property type="match status" value="1"/>
</dbReference>
<organism evidence="9 10">
    <name type="scientific">Haemophilus influenzae R3021</name>
    <dbReference type="NCBI Taxonomy" id="375432"/>
    <lineage>
        <taxon>Bacteria</taxon>
        <taxon>Pseudomonadati</taxon>
        <taxon>Pseudomonadota</taxon>
        <taxon>Gammaproteobacteria</taxon>
        <taxon>Pasteurellales</taxon>
        <taxon>Pasteurellaceae</taxon>
        <taxon>Haemophilus</taxon>
    </lineage>
</organism>
<comment type="similarity">
    <text evidence="2">Belongs to the MreD family.</text>
</comment>
<dbReference type="Proteomes" id="UP000003798">
    <property type="component" value="Unassembled WGS sequence"/>
</dbReference>
<evidence type="ECO:0000256" key="6">
    <source>
        <dbReference type="ARBA" id="ARBA00022989"/>
    </source>
</evidence>
<protein>
    <submittedName>
        <fullName evidence="9">Rod shape-determining protein MreD</fullName>
    </submittedName>
</protein>
<dbReference type="EMBL" id="AAZE01000004">
    <property type="protein sequence ID" value="EDJ91243.1"/>
    <property type="molecule type" value="Genomic_DNA"/>
</dbReference>
<reference evidence="9 10" key="1">
    <citation type="journal article" date="2007" name="Genome Biol.">
        <title>Characterization and modeling of the Haemophilus influenzae core and supragenomes based on the complete genomic sequences of Rd and 12 clinical nontypeable strains.</title>
        <authorList>
            <person name="Hogg J.S."/>
            <person name="Hu F.Z."/>
            <person name="Janto B."/>
            <person name="Boissy R."/>
            <person name="Hayes J."/>
            <person name="Keefe R."/>
            <person name="Post J.C."/>
            <person name="Ehrlich G.D."/>
        </authorList>
    </citation>
    <scope>NUCLEOTIDE SEQUENCE [LARGE SCALE GENOMIC DNA]</scope>
    <source>
        <strain evidence="9 10">R3021</strain>
    </source>
</reference>
<keyword evidence="5" id="KW-0133">Cell shape</keyword>
<dbReference type="GO" id="GO:0008360">
    <property type="term" value="P:regulation of cell shape"/>
    <property type="evidence" value="ECO:0007669"/>
    <property type="project" value="UniProtKB-KW"/>
</dbReference>
<evidence type="ECO:0000256" key="1">
    <source>
        <dbReference type="ARBA" id="ARBA00004651"/>
    </source>
</evidence>